<evidence type="ECO:0000313" key="2">
    <source>
        <dbReference type="Proteomes" id="UP000318138"/>
    </source>
</evidence>
<accession>A0A859FCF2</accession>
<dbReference type="Proteomes" id="UP000318138">
    <property type="component" value="Chromosome"/>
</dbReference>
<evidence type="ECO:0000313" key="1">
    <source>
        <dbReference type="EMBL" id="QKS70244.1"/>
    </source>
</evidence>
<keyword evidence="2" id="KW-1185">Reference proteome</keyword>
<reference evidence="2" key="1">
    <citation type="submission" date="2019-07" db="EMBL/GenBank/DDBJ databases">
        <title>Bacillus alkalisoli sp. nov. isolated from saline soil.</title>
        <authorList>
            <person name="Sun J.-Q."/>
            <person name="Xu L."/>
        </authorList>
    </citation>
    <scope>NUCLEOTIDE SEQUENCE [LARGE SCALE GENOMIC DNA]</scope>
    <source>
        <strain evidence="2">M4U3P1</strain>
    </source>
</reference>
<name>A0A859FCF2_9BACI</name>
<dbReference type="EMBL" id="CP041372">
    <property type="protein sequence ID" value="QKS70244.1"/>
    <property type="molecule type" value="Genomic_DNA"/>
</dbReference>
<organism evidence="1 2">
    <name type="scientific">Paenalkalicoccus suaedae</name>
    <dbReference type="NCBI Taxonomy" id="2592382"/>
    <lineage>
        <taxon>Bacteria</taxon>
        <taxon>Bacillati</taxon>
        <taxon>Bacillota</taxon>
        <taxon>Bacilli</taxon>
        <taxon>Bacillales</taxon>
        <taxon>Bacillaceae</taxon>
        <taxon>Paenalkalicoccus</taxon>
    </lineage>
</organism>
<protein>
    <submittedName>
        <fullName evidence="1">Helix-turn-helix domain-containing protein</fullName>
    </submittedName>
</protein>
<dbReference type="RefSeq" id="WP_176008284.1">
    <property type="nucleotide sequence ID" value="NZ_CP041372.2"/>
</dbReference>
<gene>
    <name evidence="1" type="ORF">FLK61_26140</name>
</gene>
<dbReference type="AlphaFoldDB" id="A0A859FCF2"/>
<proteinExistence type="predicted"/>
<dbReference type="KEGG" id="psua:FLK61_26140"/>
<sequence>MTKKEELNSDFVVTTEDLATILGVSKRRVQQLATENHLHKFGRGKFDLPASIRLYTDYLIERHSGGDNSKSEEEMLWTRARRIKTETEVKIMQGSLHRSADVEAVMNDMLGNFRARMLVLPQKVASSLLHQDEIEVIKDIVKKAILEGLSELSEYDPEVFYGRSNDELFIEEHDEREQQHSKTD</sequence>